<dbReference type="InterPro" id="IPR040449">
    <property type="entry name" value="Peptidase_S66_N"/>
</dbReference>
<gene>
    <name evidence="8" type="ORF">LZ536_04330</name>
</gene>
<evidence type="ECO:0000259" key="6">
    <source>
        <dbReference type="Pfam" id="PF02016"/>
    </source>
</evidence>
<dbReference type="Gene3D" id="3.50.30.60">
    <property type="entry name" value="LD-carboxypeptidase A C-terminal domain-like"/>
    <property type="match status" value="1"/>
</dbReference>
<evidence type="ECO:0000256" key="5">
    <source>
        <dbReference type="ARBA" id="ARBA00022825"/>
    </source>
</evidence>
<evidence type="ECO:0000313" key="8">
    <source>
        <dbReference type="EMBL" id="MCL6683132.1"/>
    </source>
</evidence>
<sequence>MKIALVAPSCTLKQEAADLVTALAATRRDCELAIHPQCFLSDGHFAGSDEQRLSALREVMEDESVDAVWFARGGYGSNRIAEAACSDLSVTAMRKTYLGYSDAGFLLAGLHKAGCEVAHGPMPQDILRDGGEAAVTRSLDWLLTRDRAGVEPSISYPVQAYNLTVLSSLLGTAVEPDLTGYELLIEEVSEHYYRIDRLMYHITGSANVRGVVELRVGNMSDIPENDPVWGSDEEAIVKDWCERASINYGGRAIIGHDAANRVVPFGRN</sequence>
<feature type="domain" description="LD-carboxypeptidase C-terminal" evidence="7">
    <location>
        <begin position="162"/>
        <end position="267"/>
    </location>
</feature>
<reference evidence="8" key="1">
    <citation type="submission" date="2022-05" db="EMBL/GenBank/DDBJ databases">
        <authorList>
            <person name="Jo J.-H."/>
            <person name="Im W.-T."/>
        </authorList>
    </citation>
    <scope>NUCLEOTIDE SEQUENCE</scope>
    <source>
        <strain evidence="8">SE158</strain>
    </source>
</reference>
<keyword evidence="9" id="KW-1185">Reference proteome</keyword>
<evidence type="ECO:0000313" key="9">
    <source>
        <dbReference type="Proteomes" id="UP001165363"/>
    </source>
</evidence>
<dbReference type="InterPro" id="IPR029062">
    <property type="entry name" value="Class_I_gatase-like"/>
</dbReference>
<dbReference type="SUPFAM" id="SSF52317">
    <property type="entry name" value="Class I glutamine amidotransferase-like"/>
    <property type="match status" value="1"/>
</dbReference>
<keyword evidence="5" id="KW-0720">Serine protease</keyword>
<evidence type="ECO:0000256" key="2">
    <source>
        <dbReference type="ARBA" id="ARBA00022645"/>
    </source>
</evidence>
<dbReference type="PANTHER" id="PTHR30237:SF2">
    <property type="entry name" value="MUREIN TETRAPEPTIDE CARBOXYPEPTIDASE"/>
    <property type="match status" value="1"/>
</dbReference>
<protein>
    <submittedName>
        <fullName evidence="8">LD-carboxypeptidase</fullName>
    </submittedName>
</protein>
<dbReference type="InterPro" id="IPR027478">
    <property type="entry name" value="LdcA_N"/>
</dbReference>
<dbReference type="Pfam" id="PF02016">
    <property type="entry name" value="Peptidase_S66"/>
    <property type="match status" value="1"/>
</dbReference>
<dbReference type="Gene3D" id="3.40.50.10740">
    <property type="entry name" value="Class I glutamine amidotransferase-like"/>
    <property type="match status" value="1"/>
</dbReference>
<evidence type="ECO:0000256" key="3">
    <source>
        <dbReference type="ARBA" id="ARBA00022670"/>
    </source>
</evidence>
<proteinExistence type="inferred from homology"/>
<organism evidence="8 9">
    <name type="scientific">Sphingomonas alba</name>
    <dbReference type="NCBI Taxonomy" id="2908208"/>
    <lineage>
        <taxon>Bacteria</taxon>
        <taxon>Pseudomonadati</taxon>
        <taxon>Pseudomonadota</taxon>
        <taxon>Alphaproteobacteria</taxon>
        <taxon>Sphingomonadales</taxon>
        <taxon>Sphingomonadaceae</taxon>
        <taxon>Sphingomonas</taxon>
    </lineage>
</organism>
<name>A0ABT0RKF2_9SPHN</name>
<comment type="similarity">
    <text evidence="1">Belongs to the peptidase S66 family.</text>
</comment>
<comment type="caution">
    <text evidence="8">The sequence shown here is derived from an EMBL/GenBank/DDBJ whole genome shotgun (WGS) entry which is preliminary data.</text>
</comment>
<dbReference type="RefSeq" id="WP_249847075.1">
    <property type="nucleotide sequence ID" value="NZ_JAMGBD010000001.1"/>
</dbReference>
<dbReference type="SUPFAM" id="SSF141986">
    <property type="entry name" value="LD-carboxypeptidase A C-terminal domain-like"/>
    <property type="match status" value="1"/>
</dbReference>
<dbReference type="InterPro" id="IPR003507">
    <property type="entry name" value="S66_fam"/>
</dbReference>
<dbReference type="InterPro" id="IPR040921">
    <property type="entry name" value="Peptidase_S66C"/>
</dbReference>
<feature type="domain" description="LD-carboxypeptidase N-terminal" evidence="6">
    <location>
        <begin position="3"/>
        <end position="120"/>
    </location>
</feature>
<keyword evidence="4" id="KW-0378">Hydrolase</keyword>
<accession>A0ABT0RKF2</accession>
<evidence type="ECO:0000256" key="1">
    <source>
        <dbReference type="ARBA" id="ARBA00010233"/>
    </source>
</evidence>
<dbReference type="InterPro" id="IPR027461">
    <property type="entry name" value="Carboxypeptidase_A_C_sf"/>
</dbReference>
<dbReference type="PANTHER" id="PTHR30237">
    <property type="entry name" value="MURAMOYLTETRAPEPTIDE CARBOXYPEPTIDASE"/>
    <property type="match status" value="1"/>
</dbReference>
<dbReference type="Pfam" id="PF17676">
    <property type="entry name" value="Peptidase_S66C"/>
    <property type="match status" value="1"/>
</dbReference>
<dbReference type="Proteomes" id="UP001165363">
    <property type="component" value="Unassembled WGS sequence"/>
</dbReference>
<keyword evidence="2" id="KW-0121">Carboxypeptidase</keyword>
<keyword evidence="3" id="KW-0645">Protease</keyword>
<dbReference type="EMBL" id="JAMGBD010000001">
    <property type="protein sequence ID" value="MCL6683132.1"/>
    <property type="molecule type" value="Genomic_DNA"/>
</dbReference>
<evidence type="ECO:0000259" key="7">
    <source>
        <dbReference type="Pfam" id="PF17676"/>
    </source>
</evidence>
<evidence type="ECO:0000256" key="4">
    <source>
        <dbReference type="ARBA" id="ARBA00022801"/>
    </source>
</evidence>
<dbReference type="CDD" id="cd07025">
    <property type="entry name" value="Peptidase_S66"/>
    <property type="match status" value="1"/>
</dbReference>